<keyword evidence="3" id="KW-1185">Reference proteome</keyword>
<dbReference type="Proteomes" id="UP000198983">
    <property type="component" value="Chromosome I"/>
</dbReference>
<protein>
    <recommendedName>
        <fullName evidence="4">ABC transporter substrate-binding protein</fullName>
    </recommendedName>
</protein>
<feature type="chain" id="PRO_5009257532" description="ABC transporter substrate-binding protein" evidence="1">
    <location>
        <begin position="29"/>
        <end position="183"/>
    </location>
</feature>
<organism evidence="2 3">
    <name type="scientific">Actinopolymorpha singaporensis</name>
    <dbReference type="NCBI Taxonomy" id="117157"/>
    <lineage>
        <taxon>Bacteria</taxon>
        <taxon>Bacillati</taxon>
        <taxon>Actinomycetota</taxon>
        <taxon>Actinomycetes</taxon>
        <taxon>Propionibacteriales</taxon>
        <taxon>Actinopolymorphaceae</taxon>
        <taxon>Actinopolymorpha</taxon>
    </lineage>
</organism>
<dbReference type="RefSeq" id="WP_092652547.1">
    <property type="nucleotide sequence ID" value="NZ_LT629732.1"/>
</dbReference>
<name>A0A1H1QC12_9ACTN</name>
<evidence type="ECO:0000256" key="1">
    <source>
        <dbReference type="SAM" id="SignalP"/>
    </source>
</evidence>
<reference evidence="2 3" key="1">
    <citation type="submission" date="2016-10" db="EMBL/GenBank/DDBJ databases">
        <authorList>
            <person name="de Groot N.N."/>
        </authorList>
    </citation>
    <scope>NUCLEOTIDE SEQUENCE [LARGE SCALE GENOMIC DNA]</scope>
    <source>
        <strain evidence="2 3">DSM 22024</strain>
    </source>
</reference>
<feature type="signal peptide" evidence="1">
    <location>
        <begin position="1"/>
        <end position="28"/>
    </location>
</feature>
<accession>A0A1H1QC12</accession>
<gene>
    <name evidence="2" type="ORF">SAMN04489717_1963</name>
</gene>
<dbReference type="EMBL" id="LT629732">
    <property type="protein sequence ID" value="SDS20970.1"/>
    <property type="molecule type" value="Genomic_DNA"/>
</dbReference>
<dbReference type="OrthoDB" id="3784114at2"/>
<evidence type="ECO:0000313" key="3">
    <source>
        <dbReference type="Proteomes" id="UP000198983"/>
    </source>
</evidence>
<proteinExistence type="predicted"/>
<evidence type="ECO:0000313" key="2">
    <source>
        <dbReference type="EMBL" id="SDS20970.1"/>
    </source>
</evidence>
<keyword evidence="1" id="KW-0732">Signal</keyword>
<dbReference type="AlphaFoldDB" id="A0A1H1QC12"/>
<sequence length="183" mass="18229">MSRRFTRVIAFVVALATLSFVGVGAASAATAPDAATATTSTVSAPVTGTAADGSTFDGTFTPTKFATQNGKLVAIGDLTGDLTRADGSTAAVDKSVTLPVNTAASTGSCQILDLVLGPLDLDLLGLVVHLDTVHLNITADQGPGNLLGNLLCAVTGLLDNTGGLNLVLGQIANLLNQILGILG</sequence>
<evidence type="ECO:0008006" key="4">
    <source>
        <dbReference type="Google" id="ProtNLM"/>
    </source>
</evidence>